<dbReference type="NCBIfam" id="TIGR00229">
    <property type="entry name" value="sensory_box"/>
    <property type="match status" value="2"/>
</dbReference>
<dbReference type="Gene3D" id="3.30.565.10">
    <property type="entry name" value="Histidine kinase-like ATPase, C-terminal domain"/>
    <property type="match status" value="1"/>
</dbReference>
<dbReference type="EC" id="2.7.13.3" evidence="3"/>
<evidence type="ECO:0000256" key="11">
    <source>
        <dbReference type="ARBA" id="ARBA00023136"/>
    </source>
</evidence>
<evidence type="ECO:0000313" key="16">
    <source>
        <dbReference type="EMBL" id="MUP36913.1"/>
    </source>
</evidence>
<dbReference type="CDD" id="cd00130">
    <property type="entry name" value="PAS"/>
    <property type="match status" value="1"/>
</dbReference>
<keyword evidence="18" id="KW-1185">Reference proteome</keyword>
<dbReference type="SMART" id="SM00091">
    <property type="entry name" value="PAS"/>
    <property type="match status" value="3"/>
</dbReference>
<dbReference type="Pfam" id="PF08448">
    <property type="entry name" value="PAS_4"/>
    <property type="match status" value="1"/>
</dbReference>
<dbReference type="Gene3D" id="1.10.287.130">
    <property type="match status" value="1"/>
</dbReference>
<evidence type="ECO:0000259" key="13">
    <source>
        <dbReference type="PROSITE" id="PS50109"/>
    </source>
</evidence>
<evidence type="ECO:0000313" key="18">
    <source>
        <dbReference type="Proteomes" id="UP000285951"/>
    </source>
</evidence>
<dbReference type="SUPFAM" id="SSF55874">
    <property type="entry name" value="ATPase domain of HSP90 chaperone/DNA topoisomerase II/histidine kinase"/>
    <property type="match status" value="1"/>
</dbReference>
<dbReference type="AlphaFoldDB" id="A0A7M4D2N4"/>
<dbReference type="SUPFAM" id="SSF55785">
    <property type="entry name" value="PYP-like sensor domain (PAS domain)"/>
    <property type="match status" value="3"/>
</dbReference>
<protein>
    <recommendedName>
        <fullName evidence="3">histidine kinase</fullName>
        <ecNumber evidence="3">2.7.13.3</ecNumber>
    </recommendedName>
</protein>
<evidence type="ECO:0000256" key="5">
    <source>
        <dbReference type="ARBA" id="ARBA00022692"/>
    </source>
</evidence>
<dbReference type="InterPro" id="IPR013656">
    <property type="entry name" value="PAS_4"/>
</dbReference>
<organism evidence="16 19">
    <name type="scientific">Labilibaculum euxinus</name>
    <dbReference type="NCBI Taxonomy" id="2686357"/>
    <lineage>
        <taxon>Bacteria</taxon>
        <taxon>Pseudomonadati</taxon>
        <taxon>Bacteroidota</taxon>
        <taxon>Bacteroidia</taxon>
        <taxon>Marinilabiliales</taxon>
        <taxon>Marinifilaceae</taxon>
        <taxon>Labilibaculum</taxon>
    </lineage>
</organism>
<feature type="domain" description="Histidine kinase" evidence="13">
    <location>
        <begin position="418"/>
        <end position="636"/>
    </location>
</feature>
<dbReference type="GO" id="GO:0000156">
    <property type="term" value="F:phosphorelay response regulator activity"/>
    <property type="evidence" value="ECO:0007669"/>
    <property type="project" value="TreeGrafter"/>
</dbReference>
<evidence type="ECO:0000256" key="7">
    <source>
        <dbReference type="ARBA" id="ARBA00022777"/>
    </source>
</evidence>
<keyword evidence="4" id="KW-0808">Transferase</keyword>
<dbReference type="RefSeq" id="WP_156194791.1">
    <property type="nucleotide sequence ID" value="NZ_QTZN02000005.1"/>
</dbReference>
<reference evidence="17 18" key="1">
    <citation type="submission" date="2019-11" db="EMBL/GenBank/DDBJ databases">
        <title>Draft genome sequence of Labilibaculum sp. strain SYP isolated from Black Sea.</title>
        <authorList>
            <person name="Yadav S."/>
            <person name="Villanueva L."/>
        </authorList>
    </citation>
    <scope>NUCLEOTIDE SEQUENCE [LARGE SCALE GENOMIC DNA]</scope>
    <source>
        <strain evidence="17 18">44</strain>
    </source>
</reference>
<evidence type="ECO:0000256" key="9">
    <source>
        <dbReference type="ARBA" id="ARBA00022989"/>
    </source>
</evidence>
<comment type="subcellular location">
    <subcellularLocation>
        <location evidence="2">Membrane</location>
        <topology evidence="2">Multi-pass membrane protein</topology>
    </subcellularLocation>
</comment>
<dbReference type="Pfam" id="PF02518">
    <property type="entry name" value="HATPase_c"/>
    <property type="match status" value="1"/>
</dbReference>
<keyword evidence="6" id="KW-0547">Nucleotide-binding</keyword>
<dbReference type="InterPro" id="IPR036097">
    <property type="entry name" value="HisK_dim/P_sf"/>
</dbReference>
<dbReference type="GO" id="GO:0007234">
    <property type="term" value="P:osmosensory signaling via phosphorelay pathway"/>
    <property type="evidence" value="ECO:0007669"/>
    <property type="project" value="TreeGrafter"/>
</dbReference>
<dbReference type="CDD" id="cd00075">
    <property type="entry name" value="HATPase"/>
    <property type="match status" value="1"/>
</dbReference>
<dbReference type="InterPro" id="IPR003594">
    <property type="entry name" value="HATPase_dom"/>
</dbReference>
<accession>A0A7M4D2N4</accession>
<dbReference type="Proteomes" id="UP000462449">
    <property type="component" value="Unassembled WGS sequence"/>
</dbReference>
<proteinExistence type="predicted"/>
<evidence type="ECO:0000256" key="1">
    <source>
        <dbReference type="ARBA" id="ARBA00000085"/>
    </source>
</evidence>
<comment type="catalytic activity">
    <reaction evidence="1">
        <text>ATP + protein L-histidine = ADP + protein N-phospho-L-histidine.</text>
        <dbReference type="EC" id="2.7.13.3"/>
    </reaction>
</comment>
<reference evidence="16 19" key="2">
    <citation type="submission" date="2019-12" db="EMBL/GenBank/DDBJ databases">
        <title>Draft genome sequence of Labilibaculum sp. strain 44 isolated from deep waters of Black Sea.</title>
        <authorList>
            <person name="Yadav S."/>
            <person name="Villanueva L."/>
        </authorList>
    </citation>
    <scope>NUCLEOTIDE SEQUENCE [LARGE SCALE GENOMIC DNA]</scope>
    <source>
        <strain evidence="16 19">44</strain>
    </source>
</reference>
<evidence type="ECO:0000256" key="3">
    <source>
        <dbReference type="ARBA" id="ARBA00012438"/>
    </source>
</evidence>
<gene>
    <name evidence="17" type="ORF">DWB62_003710</name>
    <name evidence="16" type="ORF">GNY23_03710</name>
</gene>
<dbReference type="InterPro" id="IPR000700">
    <property type="entry name" value="PAS-assoc_C"/>
</dbReference>
<feature type="coiled-coil region" evidence="12">
    <location>
        <begin position="6"/>
        <end position="33"/>
    </location>
</feature>
<dbReference type="OrthoDB" id="9781208at2"/>
<evidence type="ECO:0000313" key="17">
    <source>
        <dbReference type="EMBL" id="MVB06118.1"/>
    </source>
</evidence>
<evidence type="ECO:0000256" key="6">
    <source>
        <dbReference type="ARBA" id="ARBA00022741"/>
    </source>
</evidence>
<dbReference type="Proteomes" id="UP000285951">
    <property type="component" value="Unassembled WGS sequence"/>
</dbReference>
<keyword evidence="11" id="KW-0472">Membrane</keyword>
<dbReference type="Pfam" id="PF13426">
    <property type="entry name" value="PAS_9"/>
    <property type="match status" value="2"/>
</dbReference>
<dbReference type="InterPro" id="IPR004358">
    <property type="entry name" value="Sig_transdc_His_kin-like_C"/>
</dbReference>
<dbReference type="GO" id="GO:0016020">
    <property type="term" value="C:membrane"/>
    <property type="evidence" value="ECO:0007669"/>
    <property type="project" value="UniProtKB-SubCell"/>
</dbReference>
<dbReference type="PRINTS" id="PR00344">
    <property type="entry name" value="BCTRLSENSOR"/>
</dbReference>
<name>A0A7M4D2N4_9BACT</name>
<dbReference type="InterPro" id="IPR000014">
    <property type="entry name" value="PAS"/>
</dbReference>
<dbReference type="InterPro" id="IPR005467">
    <property type="entry name" value="His_kinase_dom"/>
</dbReference>
<dbReference type="Gene3D" id="3.30.450.20">
    <property type="entry name" value="PAS domain"/>
    <property type="match status" value="3"/>
</dbReference>
<feature type="domain" description="PAS" evidence="14">
    <location>
        <begin position="159"/>
        <end position="201"/>
    </location>
</feature>
<dbReference type="PANTHER" id="PTHR42878">
    <property type="entry name" value="TWO-COMPONENT HISTIDINE KINASE"/>
    <property type="match status" value="1"/>
</dbReference>
<dbReference type="EMBL" id="WOTW01000005">
    <property type="protein sequence ID" value="MUP36913.1"/>
    <property type="molecule type" value="Genomic_DNA"/>
</dbReference>
<dbReference type="PANTHER" id="PTHR42878:SF7">
    <property type="entry name" value="SENSOR HISTIDINE KINASE GLRK"/>
    <property type="match status" value="1"/>
</dbReference>
<dbReference type="PROSITE" id="PS50109">
    <property type="entry name" value="HIS_KIN"/>
    <property type="match status" value="1"/>
</dbReference>
<evidence type="ECO:0000313" key="19">
    <source>
        <dbReference type="Proteomes" id="UP000462449"/>
    </source>
</evidence>
<evidence type="ECO:0000256" key="12">
    <source>
        <dbReference type="SAM" id="Coils"/>
    </source>
</evidence>
<dbReference type="EMBL" id="QTZN02000005">
    <property type="protein sequence ID" value="MVB06118.1"/>
    <property type="molecule type" value="Genomic_DNA"/>
</dbReference>
<dbReference type="SMART" id="SM00387">
    <property type="entry name" value="HATPase_c"/>
    <property type="match status" value="1"/>
</dbReference>
<dbReference type="SUPFAM" id="SSF47384">
    <property type="entry name" value="Homodimeric domain of signal transducing histidine kinase"/>
    <property type="match status" value="1"/>
</dbReference>
<feature type="domain" description="PAS" evidence="14">
    <location>
        <begin position="282"/>
        <end position="353"/>
    </location>
</feature>
<dbReference type="PROSITE" id="PS50112">
    <property type="entry name" value="PAS"/>
    <property type="match status" value="2"/>
</dbReference>
<dbReference type="GO" id="GO:0000155">
    <property type="term" value="F:phosphorelay sensor kinase activity"/>
    <property type="evidence" value="ECO:0007669"/>
    <property type="project" value="InterPro"/>
</dbReference>
<evidence type="ECO:0000256" key="8">
    <source>
        <dbReference type="ARBA" id="ARBA00022840"/>
    </source>
</evidence>
<keyword evidence="7" id="KW-0418">Kinase</keyword>
<keyword evidence="5" id="KW-0812">Transmembrane</keyword>
<feature type="domain" description="PAC" evidence="15">
    <location>
        <begin position="351"/>
        <end position="407"/>
    </location>
</feature>
<dbReference type="InterPro" id="IPR035965">
    <property type="entry name" value="PAS-like_dom_sf"/>
</dbReference>
<dbReference type="GO" id="GO:0005524">
    <property type="term" value="F:ATP binding"/>
    <property type="evidence" value="ECO:0007669"/>
    <property type="project" value="UniProtKB-KW"/>
</dbReference>
<evidence type="ECO:0000256" key="2">
    <source>
        <dbReference type="ARBA" id="ARBA00004141"/>
    </source>
</evidence>
<dbReference type="InterPro" id="IPR036890">
    <property type="entry name" value="HATPase_C_sf"/>
</dbReference>
<keyword evidence="10" id="KW-0902">Two-component regulatory system</keyword>
<evidence type="ECO:0000256" key="4">
    <source>
        <dbReference type="ARBA" id="ARBA00022679"/>
    </source>
</evidence>
<keyword evidence="12" id="KW-0175">Coiled coil</keyword>
<comment type="caution">
    <text evidence="16">The sequence shown here is derived from an EMBL/GenBank/DDBJ whole genome shotgun (WGS) entry which is preliminary data.</text>
</comment>
<keyword evidence="9" id="KW-1133">Transmembrane helix</keyword>
<sequence length="638" mass="73046">MYNESNDPLKIRVQELENEIERLRELIPREYIAEEHNQSKSLINSKDAVSVIDTNFTLIEVNEKLLKGADLKRSELIGTKCYNIFYGLDKPCEECVVPKILESREPNSFLKSNLENNKIRFEEKYLSPILNKKGNVERIIIQSKDISSYYHLVDRIGQREEFYKNIFESAGDAFLVHDGKGNLIEFSSRLSELLEYTEEELSQLNINNIDDASCSMDLDLRIKEMEASGFALFETCLISKSGKRIAVEVSANLIRFSNTNIYFVAIRNIEKRKIAENKLQESEERFRTLVENATDLIMRFDVNHKHIFVNSASLQILKIKPEKFIGKTHQEMGFPKDKCDFWEQGIDIAFKTKKLHCVDFSIVVEGKVLHFEWQLIPEFNRAGECETLMAIARDITARKRSEEALSEAVKAKDKFFSIIAHDLKNPFNALLPIAKNLHQNCRKMSKDQIFEASSIIHSAANLEYNLLNNLLEWARSQMGKIKHDPKQIDLSKLMESNIQLHQTKADRKNIFVRVIKGANTMAFADEYMLDTVIRNLYSNAIKFTRPGGNIQIRIAQSESKSIISIEDDGLGISEENQKRLFRIDTNYTRVGTCEESGTGLGLILCQEFVALNNGSISLESTPEKGSVFTVQLPINQQA</sequence>
<dbReference type="InterPro" id="IPR050351">
    <property type="entry name" value="BphY/WalK/GraS-like"/>
</dbReference>
<dbReference type="GO" id="GO:0030295">
    <property type="term" value="F:protein kinase activator activity"/>
    <property type="evidence" value="ECO:0007669"/>
    <property type="project" value="TreeGrafter"/>
</dbReference>
<keyword evidence="8" id="KW-0067">ATP-binding</keyword>
<evidence type="ECO:0000256" key="10">
    <source>
        <dbReference type="ARBA" id="ARBA00023012"/>
    </source>
</evidence>
<dbReference type="PROSITE" id="PS50113">
    <property type="entry name" value="PAC"/>
    <property type="match status" value="1"/>
</dbReference>
<evidence type="ECO:0000259" key="15">
    <source>
        <dbReference type="PROSITE" id="PS50113"/>
    </source>
</evidence>
<evidence type="ECO:0000259" key="14">
    <source>
        <dbReference type="PROSITE" id="PS50112"/>
    </source>
</evidence>